<dbReference type="GO" id="GO:0070492">
    <property type="term" value="F:oligosaccharide binding"/>
    <property type="evidence" value="ECO:0007669"/>
    <property type="project" value="TreeGrafter"/>
</dbReference>
<dbReference type="InterPro" id="IPR006026">
    <property type="entry name" value="Peptidase_Metallo"/>
</dbReference>
<dbReference type="EMBL" id="JAGMUU010000012">
    <property type="protein sequence ID" value="KAH7141423.1"/>
    <property type="molecule type" value="Genomic_DNA"/>
</dbReference>
<dbReference type="Pfam" id="PF01400">
    <property type="entry name" value="Astacin"/>
    <property type="match status" value="1"/>
</dbReference>
<dbReference type="InterPro" id="IPR037221">
    <property type="entry name" value="H-type_lectin_dom_sf"/>
</dbReference>
<dbReference type="InterPro" id="IPR052487">
    <property type="entry name" value="Galactose-binding_lectin"/>
</dbReference>
<name>A0A9P9IZB2_9HYPO</name>
<keyword evidence="3" id="KW-1185">Reference proteome</keyword>
<dbReference type="PANTHER" id="PTHR46938">
    <property type="entry name" value="DISCOIDIN-1 SUBUNIT A-RELATED-RELATED"/>
    <property type="match status" value="1"/>
</dbReference>
<accession>A0A9P9IZB2</accession>
<dbReference type="InterPro" id="IPR024079">
    <property type="entry name" value="MetalloPept_cat_dom_sf"/>
</dbReference>
<reference evidence="2" key="1">
    <citation type="journal article" date="2021" name="Nat. Commun.">
        <title>Genetic determinants of endophytism in the Arabidopsis root mycobiome.</title>
        <authorList>
            <person name="Mesny F."/>
            <person name="Miyauchi S."/>
            <person name="Thiergart T."/>
            <person name="Pickel B."/>
            <person name="Atanasova L."/>
            <person name="Karlsson M."/>
            <person name="Huettel B."/>
            <person name="Barry K.W."/>
            <person name="Haridas S."/>
            <person name="Chen C."/>
            <person name="Bauer D."/>
            <person name="Andreopoulos W."/>
            <person name="Pangilinan J."/>
            <person name="LaButti K."/>
            <person name="Riley R."/>
            <person name="Lipzen A."/>
            <person name="Clum A."/>
            <person name="Drula E."/>
            <person name="Henrissat B."/>
            <person name="Kohler A."/>
            <person name="Grigoriev I.V."/>
            <person name="Martin F.M."/>
            <person name="Hacquard S."/>
        </authorList>
    </citation>
    <scope>NUCLEOTIDE SEQUENCE</scope>
    <source>
        <strain evidence="2">MPI-CAGE-AT-0021</strain>
    </source>
</reference>
<dbReference type="GO" id="GO:0006508">
    <property type="term" value="P:proteolysis"/>
    <property type="evidence" value="ECO:0007669"/>
    <property type="project" value="InterPro"/>
</dbReference>
<dbReference type="GO" id="GO:0009986">
    <property type="term" value="C:cell surface"/>
    <property type="evidence" value="ECO:0007669"/>
    <property type="project" value="TreeGrafter"/>
</dbReference>
<dbReference type="AlphaFoldDB" id="A0A9P9IZB2"/>
<dbReference type="Pfam" id="PF09458">
    <property type="entry name" value="H_lectin"/>
    <property type="match status" value="3"/>
</dbReference>
<dbReference type="SMART" id="SM00235">
    <property type="entry name" value="ZnMc"/>
    <property type="match status" value="1"/>
</dbReference>
<protein>
    <recommendedName>
        <fullName evidence="1">Peptidase metallopeptidase domain-containing protein</fullName>
    </recommendedName>
</protein>
<dbReference type="Proteomes" id="UP000717696">
    <property type="component" value="Unassembled WGS sequence"/>
</dbReference>
<feature type="domain" description="Peptidase metallopeptidase" evidence="1">
    <location>
        <begin position="50"/>
        <end position="199"/>
    </location>
</feature>
<dbReference type="GO" id="GO:0008270">
    <property type="term" value="F:zinc ion binding"/>
    <property type="evidence" value="ECO:0007669"/>
    <property type="project" value="InterPro"/>
</dbReference>
<comment type="caution">
    <text evidence="2">The sequence shown here is derived from an EMBL/GenBank/DDBJ whole genome shotgun (WGS) entry which is preliminary data.</text>
</comment>
<dbReference type="CDD" id="cd04327">
    <property type="entry name" value="ZnMc_MMP_like_3"/>
    <property type="match status" value="1"/>
</dbReference>
<dbReference type="InterPro" id="IPR019019">
    <property type="entry name" value="H-type_lectin_domain"/>
</dbReference>
<proteinExistence type="predicted"/>
<dbReference type="GO" id="GO:0098636">
    <property type="term" value="C:protein complex involved in cell adhesion"/>
    <property type="evidence" value="ECO:0007669"/>
    <property type="project" value="TreeGrafter"/>
</dbReference>
<dbReference type="GO" id="GO:0098609">
    <property type="term" value="P:cell-cell adhesion"/>
    <property type="evidence" value="ECO:0007669"/>
    <property type="project" value="TreeGrafter"/>
</dbReference>
<sequence length="525" mass="58512">MGEIHVCTQIQVPKNLRAQAEVLAIQENIANGHQITAGAPPGPASLAAVTGNKWKNGRTLKVRILNGSDKVKGKVRQYASIWMQYANIEFVFVDSGDAEIRVNVDTSNQSWSYMGTDNLSIPQDQQTMNFGWLNDATGENEFSRVILHEFGHALGCIHEHQSPAAGMDWNEDFVIKYFWDNFQWPREQVIFNIIQTYSGTTTQFSEFDTRSIMLYSYPPEFTKNGFSAPHNTILSDADKSFIAELYPGVDLDIAYFNTLQVRPADRPAEKASSYQQFSKTYENPPSLAVGLNWLDVSKDANIRVTAFADNITKSSAMIHLDAWAGTILHSAGCTWFRKATDDGEFQIGSFSTLEDHSWKNPQQKTSREIKFARPYASPPEVVVWLNSLDMDKNKNWRLKATATNITTTGFTIHLDTWADSVLYSAGAAWIAYPANKSGVTSGSYQTPDGNTQLQNSGTIKFPDGTFQRTPKVLIAFSSLDVDYSRNLRLKLGADSVSTQGMNWHIGGWSDTKLYSAGASYIAFNT</sequence>
<gene>
    <name evidence="2" type="ORF">B0J13DRAFT_608408</name>
</gene>
<dbReference type="GO" id="GO:0004222">
    <property type="term" value="F:metalloendopeptidase activity"/>
    <property type="evidence" value="ECO:0007669"/>
    <property type="project" value="InterPro"/>
</dbReference>
<dbReference type="SUPFAM" id="SSF141086">
    <property type="entry name" value="Agglutinin HPA-like"/>
    <property type="match status" value="3"/>
</dbReference>
<evidence type="ECO:0000259" key="1">
    <source>
        <dbReference type="SMART" id="SM00235"/>
    </source>
</evidence>
<dbReference type="GO" id="GO:0030247">
    <property type="term" value="F:polysaccharide binding"/>
    <property type="evidence" value="ECO:0007669"/>
    <property type="project" value="TreeGrafter"/>
</dbReference>
<organism evidence="2 3">
    <name type="scientific">Dactylonectria estremocensis</name>
    <dbReference type="NCBI Taxonomy" id="1079267"/>
    <lineage>
        <taxon>Eukaryota</taxon>
        <taxon>Fungi</taxon>
        <taxon>Dikarya</taxon>
        <taxon>Ascomycota</taxon>
        <taxon>Pezizomycotina</taxon>
        <taxon>Sordariomycetes</taxon>
        <taxon>Hypocreomycetidae</taxon>
        <taxon>Hypocreales</taxon>
        <taxon>Nectriaceae</taxon>
        <taxon>Dactylonectria</taxon>
    </lineage>
</organism>
<evidence type="ECO:0000313" key="3">
    <source>
        <dbReference type="Proteomes" id="UP000717696"/>
    </source>
</evidence>
<dbReference type="InterPro" id="IPR001506">
    <property type="entry name" value="Peptidase_M12A"/>
</dbReference>
<dbReference type="Gene3D" id="2.60.40.2080">
    <property type="match status" value="3"/>
</dbReference>
<dbReference type="Gene3D" id="3.40.390.10">
    <property type="entry name" value="Collagenase (Catalytic Domain)"/>
    <property type="match status" value="1"/>
</dbReference>
<dbReference type="GO" id="GO:0046871">
    <property type="term" value="F:N-acetylgalactosamine binding"/>
    <property type="evidence" value="ECO:0007669"/>
    <property type="project" value="TreeGrafter"/>
</dbReference>
<dbReference type="SUPFAM" id="SSF55486">
    <property type="entry name" value="Metalloproteases ('zincins'), catalytic domain"/>
    <property type="match status" value="1"/>
</dbReference>
<evidence type="ECO:0000313" key="2">
    <source>
        <dbReference type="EMBL" id="KAH7141423.1"/>
    </source>
</evidence>
<dbReference type="OrthoDB" id="291007at2759"/>